<reference evidence="2 3" key="1">
    <citation type="journal article" date="2016" name="Nat. Commun.">
        <title>Thousands of microbial genomes shed light on interconnected biogeochemical processes in an aquifer system.</title>
        <authorList>
            <person name="Anantharaman K."/>
            <person name="Brown C.T."/>
            <person name="Hug L.A."/>
            <person name="Sharon I."/>
            <person name="Castelle C.J."/>
            <person name="Probst A.J."/>
            <person name="Thomas B.C."/>
            <person name="Singh A."/>
            <person name="Wilkins M.J."/>
            <person name="Karaoz U."/>
            <person name="Brodie E.L."/>
            <person name="Williams K.H."/>
            <person name="Hubbard S.S."/>
            <person name="Banfield J.F."/>
        </authorList>
    </citation>
    <scope>NUCLEOTIDE SEQUENCE [LARGE SCALE GENOMIC DNA]</scope>
</reference>
<dbReference type="PANTHER" id="PTHR43437">
    <property type="entry name" value="HYDROXYACYL-THIOESTER DEHYDRATASE TYPE 2, MITOCHONDRIAL-RELATED"/>
    <property type="match status" value="1"/>
</dbReference>
<dbReference type="GO" id="GO:0019171">
    <property type="term" value="F:(3R)-hydroxyacyl-[acyl-carrier-protein] dehydratase activity"/>
    <property type="evidence" value="ECO:0007669"/>
    <property type="project" value="TreeGrafter"/>
</dbReference>
<dbReference type="AlphaFoldDB" id="A0A1G2S9V1"/>
<dbReference type="InterPro" id="IPR029069">
    <property type="entry name" value="HotDog_dom_sf"/>
</dbReference>
<evidence type="ECO:0000313" key="2">
    <source>
        <dbReference type="EMBL" id="OHA81021.1"/>
    </source>
</evidence>
<dbReference type="PANTHER" id="PTHR43437:SF3">
    <property type="entry name" value="HYDROXYACYL-THIOESTER DEHYDRATASE TYPE 2, MITOCHONDRIAL"/>
    <property type="match status" value="1"/>
</dbReference>
<dbReference type="EMBL" id="MHUT01000011">
    <property type="protein sequence ID" value="OHA81021.1"/>
    <property type="molecule type" value="Genomic_DNA"/>
</dbReference>
<name>A0A1G2S9V1_9BACT</name>
<dbReference type="GO" id="GO:0006633">
    <property type="term" value="P:fatty acid biosynthetic process"/>
    <property type="evidence" value="ECO:0007669"/>
    <property type="project" value="TreeGrafter"/>
</dbReference>
<gene>
    <name evidence="2" type="ORF">A3D51_01555</name>
</gene>
<dbReference type="Gene3D" id="3.10.129.10">
    <property type="entry name" value="Hotdog Thioesterase"/>
    <property type="match status" value="1"/>
</dbReference>
<dbReference type="Proteomes" id="UP000179118">
    <property type="component" value="Unassembled WGS sequence"/>
</dbReference>
<evidence type="ECO:0000259" key="1">
    <source>
        <dbReference type="Pfam" id="PF01575"/>
    </source>
</evidence>
<protein>
    <recommendedName>
        <fullName evidence="1">MaoC-like domain-containing protein</fullName>
    </recommendedName>
</protein>
<sequence length="183" mass="20367">MSKLTKNAIIPIGIFVFRQLEIGGYMGVNEKGMYHQIVGSDGTTSIMVQEPFIVTEENVQASIALGLDTNRLHQDEDYAKSLGFKGIVVPEAFLGARVSGFVSRNFPDGVIARSKEKTDFIRACYVGDTVILRLWYSERYTDTRGNEHILLNFSAENQKRKTILEGGCVVTILKSLREKLGMG</sequence>
<dbReference type="Pfam" id="PF01575">
    <property type="entry name" value="MaoC_dehydratas"/>
    <property type="match status" value="1"/>
</dbReference>
<organism evidence="2 3">
    <name type="scientific">Candidatus Yonathbacteria bacterium RIFCSPHIGHO2_02_FULL_44_14</name>
    <dbReference type="NCBI Taxonomy" id="1802724"/>
    <lineage>
        <taxon>Bacteria</taxon>
        <taxon>Candidatus Yonathiibacteriota</taxon>
    </lineage>
</organism>
<evidence type="ECO:0000313" key="3">
    <source>
        <dbReference type="Proteomes" id="UP000179118"/>
    </source>
</evidence>
<accession>A0A1G2S9V1</accession>
<dbReference type="InterPro" id="IPR050965">
    <property type="entry name" value="UPF0336/Enoyl-CoA_hydratase"/>
</dbReference>
<comment type="caution">
    <text evidence="2">The sequence shown here is derived from an EMBL/GenBank/DDBJ whole genome shotgun (WGS) entry which is preliminary data.</text>
</comment>
<feature type="domain" description="MaoC-like" evidence="1">
    <location>
        <begin position="64"/>
        <end position="138"/>
    </location>
</feature>
<dbReference type="InterPro" id="IPR002539">
    <property type="entry name" value="MaoC-like_dom"/>
</dbReference>
<dbReference type="SUPFAM" id="SSF54637">
    <property type="entry name" value="Thioesterase/thiol ester dehydrase-isomerase"/>
    <property type="match status" value="1"/>
</dbReference>
<proteinExistence type="predicted"/>